<sequence>MVPSPRTDLEAEETGSSENNLLEVICINLDFVMIKPCSALVKGDSRAFTKFKESPELSPEFVKVCRSFNGVQPRRAELHHAHSRLKLKFAILTLLGEVI</sequence>
<name>A0AAV0G2F1_9ASTE</name>
<proteinExistence type="predicted"/>
<dbReference type="AlphaFoldDB" id="A0AAV0G2F1"/>
<dbReference type="EMBL" id="CAMAPF010001037">
    <property type="protein sequence ID" value="CAH9142126.1"/>
    <property type="molecule type" value="Genomic_DNA"/>
</dbReference>
<accession>A0AAV0G2F1</accession>
<comment type="caution">
    <text evidence="1">The sequence shown here is derived from an EMBL/GenBank/DDBJ whole genome shotgun (WGS) entry which is preliminary data.</text>
</comment>
<gene>
    <name evidence="1" type="ORF">CEPIT_LOCUS39663</name>
</gene>
<evidence type="ECO:0000313" key="2">
    <source>
        <dbReference type="Proteomes" id="UP001152523"/>
    </source>
</evidence>
<dbReference type="Proteomes" id="UP001152523">
    <property type="component" value="Unassembled WGS sequence"/>
</dbReference>
<reference evidence="1" key="1">
    <citation type="submission" date="2022-07" db="EMBL/GenBank/DDBJ databases">
        <authorList>
            <person name="Macas J."/>
            <person name="Novak P."/>
            <person name="Neumann P."/>
        </authorList>
    </citation>
    <scope>NUCLEOTIDE SEQUENCE</scope>
</reference>
<organism evidence="1 2">
    <name type="scientific">Cuscuta epithymum</name>
    <dbReference type="NCBI Taxonomy" id="186058"/>
    <lineage>
        <taxon>Eukaryota</taxon>
        <taxon>Viridiplantae</taxon>
        <taxon>Streptophyta</taxon>
        <taxon>Embryophyta</taxon>
        <taxon>Tracheophyta</taxon>
        <taxon>Spermatophyta</taxon>
        <taxon>Magnoliopsida</taxon>
        <taxon>eudicotyledons</taxon>
        <taxon>Gunneridae</taxon>
        <taxon>Pentapetalae</taxon>
        <taxon>asterids</taxon>
        <taxon>lamiids</taxon>
        <taxon>Solanales</taxon>
        <taxon>Convolvulaceae</taxon>
        <taxon>Cuscuteae</taxon>
        <taxon>Cuscuta</taxon>
        <taxon>Cuscuta subgen. Cuscuta</taxon>
    </lineage>
</organism>
<keyword evidence="2" id="KW-1185">Reference proteome</keyword>
<protein>
    <submittedName>
        <fullName evidence="1">Uncharacterized protein</fullName>
    </submittedName>
</protein>
<evidence type="ECO:0000313" key="1">
    <source>
        <dbReference type="EMBL" id="CAH9142126.1"/>
    </source>
</evidence>